<dbReference type="OrthoDB" id="9772295at2"/>
<keyword evidence="2" id="KW-1185">Reference proteome</keyword>
<dbReference type="AlphaFoldDB" id="A0A5A9GGZ2"/>
<evidence type="ECO:0000313" key="1">
    <source>
        <dbReference type="EMBL" id="KAA0593768.1"/>
    </source>
</evidence>
<name>A0A5A9GGZ2_AZOLI</name>
<proteinExistence type="predicted"/>
<dbReference type="Proteomes" id="UP000324927">
    <property type="component" value="Unassembled WGS sequence"/>
</dbReference>
<dbReference type="EMBL" id="VTTN01000010">
    <property type="protein sequence ID" value="KAA0593768.1"/>
    <property type="molecule type" value="Genomic_DNA"/>
</dbReference>
<reference evidence="1 2" key="1">
    <citation type="submission" date="2019-08" db="EMBL/GenBank/DDBJ databases">
        <authorList>
            <person name="Grouzdev D."/>
            <person name="Tikhonova E."/>
            <person name="Kravchenko I."/>
        </authorList>
    </citation>
    <scope>NUCLEOTIDE SEQUENCE [LARGE SCALE GENOMIC DNA]</scope>
    <source>
        <strain evidence="1 2">59b</strain>
    </source>
</reference>
<dbReference type="Pfam" id="PF08811">
    <property type="entry name" value="DUF1800"/>
    <property type="match status" value="1"/>
</dbReference>
<accession>A0A5A9GGZ2</accession>
<comment type="caution">
    <text evidence="1">The sequence shown here is derived from an EMBL/GenBank/DDBJ whole genome shotgun (WGS) entry which is preliminary data.</text>
</comment>
<evidence type="ECO:0000313" key="2">
    <source>
        <dbReference type="Proteomes" id="UP000324927"/>
    </source>
</evidence>
<protein>
    <submittedName>
        <fullName evidence="1">DUF1800 domain-containing protein</fullName>
    </submittedName>
</protein>
<gene>
    <name evidence="1" type="ORF">FZ942_23040</name>
</gene>
<organism evidence="1 2">
    <name type="scientific">Azospirillum lipoferum</name>
    <dbReference type="NCBI Taxonomy" id="193"/>
    <lineage>
        <taxon>Bacteria</taxon>
        <taxon>Pseudomonadati</taxon>
        <taxon>Pseudomonadota</taxon>
        <taxon>Alphaproteobacteria</taxon>
        <taxon>Rhodospirillales</taxon>
        <taxon>Azospirillaceae</taxon>
        <taxon>Azospirillum</taxon>
    </lineage>
</organism>
<dbReference type="InterPro" id="IPR014917">
    <property type="entry name" value="DUF1800"/>
</dbReference>
<sequence>MGGAVPNPSSVLPAVIALNRLAFGPRPADLEAGSSGLDRPDWLARWLDQQLSPPDPSSGDNDDPEVERHLAAAKLRIRYPAGDGWEAVDEERPLACLGQPIEALWPLAANRPAVAGPERQRPRLEVAAATLIRAVHSRWQLREVLVDFWHNHFNVNAAGEPAVAAALPVYDRAVIRRHALGNFRAFLEAVATSSAMQVYLNNRSSRAGAANENYARELFELHTLGRDAYLNALYNRWRDVPGALRSAPDGYIDQDVYEAARAFTGWTLEDGAGLGGDAKLPVTGRFTYVEGWHDGYQKRVLGREFDPFQSPMADGHRVLDLVADHPATARNLCTALCRRLVADDPPPGLVALAARVWTENRSKPDQIARVVRAIALSPDFAQVRDAKVKRPLELVASFARGTGIDLVPTNPLLGELDGSGQRLFGWPAPTGHPDRMEAWLGAAAMRRRWGLLLGLAENRWETGAIDLAARFPAPLPAAAAVDRWQGMLQDGEPEPATTAAILSGMGLAADAMLTPGTKAGDDRLRRVAAFVAMAPRFNQR</sequence>